<reference evidence="3 4" key="1">
    <citation type="submission" date="2016-10" db="EMBL/GenBank/DDBJ databases">
        <authorList>
            <person name="de Groot N.N."/>
        </authorList>
    </citation>
    <scope>NUCLEOTIDE SEQUENCE [LARGE SCALE GENOMIC DNA]</scope>
    <source>
        <strain evidence="3 4">DSM 23406</strain>
    </source>
</reference>
<feature type="transmembrane region" description="Helical" evidence="1">
    <location>
        <begin position="118"/>
        <end position="139"/>
    </location>
</feature>
<feature type="transmembrane region" description="Helical" evidence="1">
    <location>
        <begin position="15"/>
        <end position="37"/>
    </location>
</feature>
<dbReference type="PANTHER" id="PTHR40547:SF1">
    <property type="entry name" value="SLL0298 PROTEIN"/>
    <property type="match status" value="1"/>
</dbReference>
<dbReference type="InterPro" id="IPR018639">
    <property type="entry name" value="DUF2062"/>
</dbReference>
<sequence>MMAFYHHHSMYSHRYFLSIILLYTSPSIQLSGLSLTIKGDTVPHKRLKDLLPTPEKILESRTLKLFAPHLADPRLWHFNRHSLNKAVYIGVLSAFFPLPGQMLLALIGSLIFRANVPMALGLTWITNPVTSLPIFYAGYYIGAKIIDAPVISLRFIGRMIADFSLWALSDGANPFITYKGTVSLTAFCIGLTILAIITSIVCGLAFKAIWRYKTVVSWQKRQQKPDDKSPKY</sequence>
<feature type="transmembrane region" description="Helical" evidence="1">
    <location>
        <begin position="86"/>
        <end position="112"/>
    </location>
</feature>
<evidence type="ECO:0000256" key="1">
    <source>
        <dbReference type="SAM" id="Phobius"/>
    </source>
</evidence>
<gene>
    <name evidence="3" type="ORF">SAMN05660405_00331</name>
</gene>
<evidence type="ECO:0000259" key="2">
    <source>
        <dbReference type="Pfam" id="PF09835"/>
    </source>
</evidence>
<dbReference type="Proteomes" id="UP000198501">
    <property type="component" value="Unassembled WGS sequence"/>
</dbReference>
<keyword evidence="1" id="KW-1133">Transmembrane helix</keyword>
<evidence type="ECO:0000313" key="4">
    <source>
        <dbReference type="Proteomes" id="UP000198501"/>
    </source>
</evidence>
<dbReference type="PANTHER" id="PTHR40547">
    <property type="entry name" value="SLL0298 PROTEIN"/>
    <property type="match status" value="1"/>
</dbReference>
<proteinExistence type="predicted"/>
<keyword evidence="1" id="KW-0472">Membrane</keyword>
<protein>
    <recommendedName>
        <fullName evidence="2">DUF2062 domain-containing protein</fullName>
    </recommendedName>
</protein>
<keyword evidence="1" id="KW-0812">Transmembrane</keyword>
<feature type="domain" description="DUF2062" evidence="2">
    <location>
        <begin position="64"/>
        <end position="218"/>
    </location>
</feature>
<evidence type="ECO:0000313" key="3">
    <source>
        <dbReference type="EMBL" id="SDD45372.1"/>
    </source>
</evidence>
<accession>A0A1G6UVK8</accession>
<organism evidence="3 4">
    <name type="scientific">Psychrobacter pacificensis</name>
    <dbReference type="NCBI Taxonomy" id="112002"/>
    <lineage>
        <taxon>Bacteria</taxon>
        <taxon>Pseudomonadati</taxon>
        <taxon>Pseudomonadota</taxon>
        <taxon>Gammaproteobacteria</taxon>
        <taxon>Moraxellales</taxon>
        <taxon>Moraxellaceae</taxon>
        <taxon>Psychrobacter</taxon>
    </lineage>
</organism>
<feature type="transmembrane region" description="Helical" evidence="1">
    <location>
        <begin position="151"/>
        <end position="169"/>
    </location>
</feature>
<dbReference type="Pfam" id="PF09835">
    <property type="entry name" value="DUF2062"/>
    <property type="match status" value="1"/>
</dbReference>
<name>A0A1G6UVK8_9GAMM</name>
<dbReference type="AlphaFoldDB" id="A0A1G6UVK8"/>
<feature type="transmembrane region" description="Helical" evidence="1">
    <location>
        <begin position="181"/>
        <end position="206"/>
    </location>
</feature>
<dbReference type="EMBL" id="FNAL01000002">
    <property type="protein sequence ID" value="SDD45372.1"/>
    <property type="molecule type" value="Genomic_DNA"/>
</dbReference>